<name>A0AAD6CY41_9EURO</name>
<keyword evidence="3" id="KW-1185">Reference proteome</keyword>
<evidence type="ECO:0000313" key="2">
    <source>
        <dbReference type="EMBL" id="KAJ5544102.1"/>
    </source>
</evidence>
<accession>A0AAD6CY41</accession>
<dbReference type="EMBL" id="JAQIZZ010000004">
    <property type="protein sequence ID" value="KAJ5544102.1"/>
    <property type="molecule type" value="Genomic_DNA"/>
</dbReference>
<dbReference type="Proteomes" id="UP001220324">
    <property type="component" value="Unassembled WGS sequence"/>
</dbReference>
<protein>
    <submittedName>
        <fullName evidence="2">Uncharacterized protein</fullName>
    </submittedName>
</protein>
<evidence type="ECO:0000313" key="3">
    <source>
        <dbReference type="Proteomes" id="UP001220324"/>
    </source>
</evidence>
<feature type="region of interest" description="Disordered" evidence="1">
    <location>
        <begin position="16"/>
        <end position="46"/>
    </location>
</feature>
<sequence>MLISLDSISQTLAITQTADVVDDSPPPYPTGDRNTPSTGDEATPPLIPGGHWDLACSIHVQGGLLQLSATGEPEWLQDTPFTASGNRAYRRDGFTITLDLPQVSVRNQVHIWTCDANTDAGRLLISERNTVILRGSRERLFVFERSSMTANQNRPLSIPRGSSECCLKIETQSPNIWTISGTDIYQVEICENDVVVRSTGFLRLWNMAEGRFLWEQRAVPGSVWIWGFIDKYILVKRGNCHLYERRSGNDHGQFDLPCHQAFIDWNESHHFGPVMSAGGLFLYKPCQKAIFIFEIRDRAVDFRIWKSTDDIRGSLVLRGNIENLELDLLGQKPQWTNYEETERLHKNDFINKSLLHGNRRLGPKWYDLPGRKRV</sequence>
<gene>
    <name evidence="2" type="ORF">N7494_005381</name>
</gene>
<dbReference type="AlphaFoldDB" id="A0AAD6CY41"/>
<proteinExistence type="predicted"/>
<organism evidence="2 3">
    <name type="scientific">Penicillium frequentans</name>
    <dbReference type="NCBI Taxonomy" id="3151616"/>
    <lineage>
        <taxon>Eukaryota</taxon>
        <taxon>Fungi</taxon>
        <taxon>Dikarya</taxon>
        <taxon>Ascomycota</taxon>
        <taxon>Pezizomycotina</taxon>
        <taxon>Eurotiomycetes</taxon>
        <taxon>Eurotiomycetidae</taxon>
        <taxon>Eurotiales</taxon>
        <taxon>Aspergillaceae</taxon>
        <taxon>Penicillium</taxon>
    </lineage>
</organism>
<evidence type="ECO:0000256" key="1">
    <source>
        <dbReference type="SAM" id="MobiDB-lite"/>
    </source>
</evidence>
<comment type="caution">
    <text evidence="2">The sequence shown here is derived from an EMBL/GenBank/DDBJ whole genome shotgun (WGS) entry which is preliminary data.</text>
</comment>
<reference evidence="2 3" key="1">
    <citation type="journal article" date="2023" name="IMA Fungus">
        <title>Comparative genomic study of the Penicillium genus elucidates a diverse pangenome and 15 lateral gene transfer events.</title>
        <authorList>
            <person name="Petersen C."/>
            <person name="Sorensen T."/>
            <person name="Nielsen M.R."/>
            <person name="Sondergaard T.E."/>
            <person name="Sorensen J.L."/>
            <person name="Fitzpatrick D.A."/>
            <person name="Frisvad J.C."/>
            <person name="Nielsen K.L."/>
        </authorList>
    </citation>
    <scope>NUCLEOTIDE SEQUENCE [LARGE SCALE GENOMIC DNA]</scope>
    <source>
        <strain evidence="2 3">IBT 35679</strain>
    </source>
</reference>